<protein>
    <submittedName>
        <fullName evidence="4">CdaR family transcriptional regulator</fullName>
    </submittedName>
</protein>
<evidence type="ECO:0000313" key="5">
    <source>
        <dbReference type="Proteomes" id="UP000681343"/>
    </source>
</evidence>
<reference evidence="4" key="1">
    <citation type="submission" date="2020-09" db="EMBL/GenBank/DDBJ databases">
        <title>New species isolated from human feces.</title>
        <authorList>
            <person name="Kitahara M."/>
            <person name="Shigeno Y."/>
            <person name="Shime M."/>
            <person name="Matsumoto Y."/>
            <person name="Nakamura S."/>
            <person name="Motooka D."/>
            <person name="Fukuoka S."/>
            <person name="Nishikawa H."/>
            <person name="Benno Y."/>
        </authorList>
    </citation>
    <scope>NUCLEOTIDE SEQUENCE</scope>
    <source>
        <strain evidence="4">MM35</strain>
        <plasmid evidence="4">pMM35_01</plasmid>
    </source>
</reference>
<evidence type="ECO:0000259" key="3">
    <source>
        <dbReference type="Pfam" id="PF17853"/>
    </source>
</evidence>
<proteinExistence type="inferred from homology"/>
<name>A0A810Q2H9_9FIRM</name>
<geneLocation type="plasmid" evidence="4 5">
    <name>pMM35_01</name>
</geneLocation>
<gene>
    <name evidence="4" type="ORF">MM35RIKEN_21580</name>
</gene>
<sequence>MSGRIFQNVVLQFKETTDRVIGVLDADGCVIACSELTGIGKKWTKYVDAIEGADGNCVCVEGKTFKALPGWGSHFDYAVFASGDDSVGRTVCAMACVALNSAKAYYEEKHDKGSFIKNIISDNILISDIYMRAKELHVPVEVNRGVFVIRPIDERMESVPMDVVQGLFPDRQNDFVLSVGEADVALIHQLPDGADGRDLDRVAQQIGEALKVDGENTVFVGVGTIATHLRDLAKSYKEAQIAIEVGKVFDTERYIVNYENLGIGRLIYQLPTTLCEMFLQEVFKKNPIDALDQETLFTIYKFFENNLNVSETARKLFVHRNTLVYRLEKIKKLTGLDLREFDDAITFKVALMVKKYLTSRGIEA</sequence>
<dbReference type="Pfam" id="PF13556">
    <property type="entry name" value="HTH_30"/>
    <property type="match status" value="1"/>
</dbReference>
<dbReference type="Proteomes" id="UP000681343">
    <property type="component" value="Plasmid pMM35_01"/>
</dbReference>
<comment type="similarity">
    <text evidence="1">Belongs to the CdaR family.</text>
</comment>
<keyword evidence="5" id="KW-1185">Reference proteome</keyword>
<dbReference type="InterPro" id="IPR009057">
    <property type="entry name" value="Homeodomain-like_sf"/>
</dbReference>
<dbReference type="PANTHER" id="PTHR33744">
    <property type="entry name" value="CARBOHYDRATE DIACID REGULATOR"/>
    <property type="match status" value="1"/>
</dbReference>
<dbReference type="InterPro" id="IPR042070">
    <property type="entry name" value="PucR_C-HTH_sf"/>
</dbReference>
<evidence type="ECO:0000313" key="4">
    <source>
        <dbReference type="EMBL" id="BCK79966.1"/>
    </source>
</evidence>
<dbReference type="Gene3D" id="1.10.10.2840">
    <property type="entry name" value="PucR C-terminal helix-turn-helix domain"/>
    <property type="match status" value="1"/>
</dbReference>
<feature type="domain" description="PucR C-terminal helix-turn-helix" evidence="2">
    <location>
        <begin position="298"/>
        <end position="352"/>
    </location>
</feature>
<dbReference type="InterPro" id="IPR025736">
    <property type="entry name" value="PucR_C-HTH_dom"/>
</dbReference>
<accession>A0A810Q2H9</accession>
<dbReference type="Pfam" id="PF17853">
    <property type="entry name" value="GGDEF_2"/>
    <property type="match status" value="1"/>
</dbReference>
<dbReference type="InterPro" id="IPR051448">
    <property type="entry name" value="CdaR-like_regulators"/>
</dbReference>
<dbReference type="PANTHER" id="PTHR33744:SF1">
    <property type="entry name" value="DNA-BINDING TRANSCRIPTIONAL ACTIVATOR ADER"/>
    <property type="match status" value="1"/>
</dbReference>
<feature type="domain" description="CdaR GGDEF-like" evidence="3">
    <location>
        <begin position="128"/>
        <end position="245"/>
    </location>
</feature>
<dbReference type="EMBL" id="AP023416">
    <property type="protein sequence ID" value="BCK79966.1"/>
    <property type="molecule type" value="Genomic_DNA"/>
</dbReference>
<evidence type="ECO:0000259" key="2">
    <source>
        <dbReference type="Pfam" id="PF13556"/>
    </source>
</evidence>
<dbReference type="InterPro" id="IPR041522">
    <property type="entry name" value="CdaR_GGDEF"/>
</dbReference>
<keyword evidence="4" id="KW-0614">Plasmid</keyword>
<evidence type="ECO:0000256" key="1">
    <source>
        <dbReference type="ARBA" id="ARBA00006754"/>
    </source>
</evidence>
<dbReference type="RefSeq" id="WP_212821773.1">
    <property type="nucleotide sequence ID" value="NZ_AP023416.1"/>
</dbReference>
<dbReference type="SUPFAM" id="SSF46689">
    <property type="entry name" value="Homeodomain-like"/>
    <property type="match status" value="1"/>
</dbReference>
<dbReference type="AlphaFoldDB" id="A0A810Q2H9"/>
<dbReference type="KEGG" id="vfa:MM35RIKEN_21580"/>
<organism evidence="4 5">
    <name type="scientific">Vescimonas fastidiosa</name>
    <dbReference type="NCBI Taxonomy" id="2714353"/>
    <lineage>
        <taxon>Bacteria</taxon>
        <taxon>Bacillati</taxon>
        <taxon>Bacillota</taxon>
        <taxon>Clostridia</taxon>
        <taxon>Eubacteriales</taxon>
        <taxon>Oscillospiraceae</taxon>
        <taxon>Vescimonas</taxon>
    </lineage>
</organism>